<dbReference type="PANTHER" id="PTHR20905">
    <property type="entry name" value="N-ACETYLTRANSFERASE-RELATED"/>
    <property type="match status" value="1"/>
</dbReference>
<proteinExistence type="predicted"/>
<keyword evidence="2" id="KW-1185">Reference proteome</keyword>
<comment type="caution">
    <text evidence="1">The sequence shown here is derived from an EMBL/GenBank/DDBJ whole genome shotgun (WGS) entry which is preliminary data.</text>
</comment>
<protein>
    <recommendedName>
        <fullName evidence="3">N-acetyltransferase domain-containing protein</fullName>
    </recommendedName>
</protein>
<name>A0A922CLD0_MANSE</name>
<sequence>MLKHSVSSVGKVCINNKKFTTFTIKTKSHELKKFRVMQLPTHRYEEYIDCRMKYYVTYEITHQIAGIPDSEEAMQEYKEIMYKTCKDPSVSNVICCLDNEDNQIVGISTQKLIKRGDREEEIKPRTKPVKRFYEILRTWNNLFPIPELMKNFNLTTYCDDMGFAIHPQYSGIGLANKMAPLRREVCKLQGAPMTGAWMTSPGTKNACARDGWEVIYEISYEELGRILGIKFENAPPSCAYMISKI</sequence>
<organism evidence="1 2">
    <name type="scientific">Manduca sexta</name>
    <name type="common">Tobacco hawkmoth</name>
    <name type="synonym">Tobacco hornworm</name>
    <dbReference type="NCBI Taxonomy" id="7130"/>
    <lineage>
        <taxon>Eukaryota</taxon>
        <taxon>Metazoa</taxon>
        <taxon>Ecdysozoa</taxon>
        <taxon>Arthropoda</taxon>
        <taxon>Hexapoda</taxon>
        <taxon>Insecta</taxon>
        <taxon>Pterygota</taxon>
        <taxon>Neoptera</taxon>
        <taxon>Endopterygota</taxon>
        <taxon>Lepidoptera</taxon>
        <taxon>Glossata</taxon>
        <taxon>Ditrysia</taxon>
        <taxon>Bombycoidea</taxon>
        <taxon>Sphingidae</taxon>
        <taxon>Sphinginae</taxon>
        <taxon>Sphingini</taxon>
        <taxon>Manduca</taxon>
    </lineage>
</organism>
<evidence type="ECO:0000313" key="1">
    <source>
        <dbReference type="EMBL" id="KAG6450276.1"/>
    </source>
</evidence>
<dbReference type="Proteomes" id="UP000791440">
    <property type="component" value="Unassembled WGS sequence"/>
</dbReference>
<evidence type="ECO:0008006" key="3">
    <source>
        <dbReference type="Google" id="ProtNLM"/>
    </source>
</evidence>
<dbReference type="EMBL" id="JH668385">
    <property type="protein sequence ID" value="KAG6450276.1"/>
    <property type="molecule type" value="Genomic_DNA"/>
</dbReference>
<accession>A0A922CLD0</accession>
<dbReference type="PANTHER" id="PTHR20905:SF32">
    <property type="entry name" value="ARYLALKYLAMINE N-ACETYLTRANSFERASE-LIKE 7, ISOFORM A"/>
    <property type="match status" value="1"/>
</dbReference>
<reference evidence="1" key="2">
    <citation type="submission" date="2020-12" db="EMBL/GenBank/DDBJ databases">
        <authorList>
            <person name="Kanost M."/>
        </authorList>
    </citation>
    <scope>NUCLEOTIDE SEQUENCE</scope>
</reference>
<dbReference type="GO" id="GO:0008080">
    <property type="term" value="F:N-acetyltransferase activity"/>
    <property type="evidence" value="ECO:0007669"/>
    <property type="project" value="TreeGrafter"/>
</dbReference>
<gene>
    <name evidence="1" type="ORF">O3G_MSEX006500</name>
</gene>
<evidence type="ECO:0000313" key="2">
    <source>
        <dbReference type="Proteomes" id="UP000791440"/>
    </source>
</evidence>
<reference evidence="1" key="1">
    <citation type="journal article" date="2016" name="Insect Biochem. Mol. Biol.">
        <title>Multifaceted biological insights from a draft genome sequence of the tobacco hornworm moth, Manduca sexta.</title>
        <authorList>
            <person name="Kanost M.R."/>
            <person name="Arrese E.L."/>
            <person name="Cao X."/>
            <person name="Chen Y.R."/>
            <person name="Chellapilla S."/>
            <person name="Goldsmith M.R."/>
            <person name="Grosse-Wilde E."/>
            <person name="Heckel D.G."/>
            <person name="Herndon N."/>
            <person name="Jiang H."/>
            <person name="Papanicolaou A."/>
            <person name="Qu J."/>
            <person name="Soulages J.L."/>
            <person name="Vogel H."/>
            <person name="Walters J."/>
            <person name="Waterhouse R.M."/>
            <person name="Ahn S.J."/>
            <person name="Almeida F.C."/>
            <person name="An C."/>
            <person name="Aqrawi P."/>
            <person name="Bretschneider A."/>
            <person name="Bryant W.B."/>
            <person name="Bucks S."/>
            <person name="Chao H."/>
            <person name="Chevignon G."/>
            <person name="Christen J.M."/>
            <person name="Clarke D.F."/>
            <person name="Dittmer N.T."/>
            <person name="Ferguson L.C.F."/>
            <person name="Garavelou S."/>
            <person name="Gordon K.H.J."/>
            <person name="Gunaratna R.T."/>
            <person name="Han Y."/>
            <person name="Hauser F."/>
            <person name="He Y."/>
            <person name="Heidel-Fischer H."/>
            <person name="Hirsh A."/>
            <person name="Hu Y."/>
            <person name="Jiang H."/>
            <person name="Kalra D."/>
            <person name="Klinner C."/>
            <person name="Konig C."/>
            <person name="Kovar C."/>
            <person name="Kroll A.R."/>
            <person name="Kuwar S.S."/>
            <person name="Lee S.L."/>
            <person name="Lehman R."/>
            <person name="Li K."/>
            <person name="Li Z."/>
            <person name="Liang H."/>
            <person name="Lovelace S."/>
            <person name="Lu Z."/>
            <person name="Mansfield J.H."/>
            <person name="McCulloch K.J."/>
            <person name="Mathew T."/>
            <person name="Morton B."/>
            <person name="Muzny D.M."/>
            <person name="Neunemann D."/>
            <person name="Ongeri F."/>
            <person name="Pauchet Y."/>
            <person name="Pu L.L."/>
            <person name="Pyrousis I."/>
            <person name="Rao X.J."/>
            <person name="Redding A."/>
            <person name="Roesel C."/>
            <person name="Sanchez-Gracia A."/>
            <person name="Schaack S."/>
            <person name="Shukla A."/>
            <person name="Tetreau G."/>
            <person name="Wang Y."/>
            <person name="Xiong G.H."/>
            <person name="Traut W."/>
            <person name="Walsh T.K."/>
            <person name="Worley K.C."/>
            <person name="Wu D."/>
            <person name="Wu W."/>
            <person name="Wu Y.Q."/>
            <person name="Zhang X."/>
            <person name="Zou Z."/>
            <person name="Zucker H."/>
            <person name="Briscoe A.D."/>
            <person name="Burmester T."/>
            <person name="Clem R.J."/>
            <person name="Feyereisen R."/>
            <person name="Grimmelikhuijzen C.J.P."/>
            <person name="Hamodrakas S.J."/>
            <person name="Hansson B.S."/>
            <person name="Huguet E."/>
            <person name="Jermiin L.S."/>
            <person name="Lan Q."/>
            <person name="Lehman H.K."/>
            <person name="Lorenzen M."/>
            <person name="Merzendorfer H."/>
            <person name="Michalopoulos I."/>
            <person name="Morton D.B."/>
            <person name="Muthukrishnan S."/>
            <person name="Oakeshott J.G."/>
            <person name="Palmer W."/>
            <person name="Park Y."/>
            <person name="Passarelli A.L."/>
            <person name="Rozas J."/>
            <person name="Schwartz L.M."/>
            <person name="Smith W."/>
            <person name="Southgate A."/>
            <person name="Vilcinskas A."/>
            <person name="Vogt R."/>
            <person name="Wang P."/>
            <person name="Werren J."/>
            <person name="Yu X.Q."/>
            <person name="Zhou J.J."/>
            <person name="Brown S.J."/>
            <person name="Scherer S.E."/>
            <person name="Richards S."/>
            <person name="Blissard G.W."/>
        </authorList>
    </citation>
    <scope>NUCLEOTIDE SEQUENCE</scope>
</reference>
<dbReference type="Gene3D" id="3.40.630.30">
    <property type="match status" value="1"/>
</dbReference>
<dbReference type="AlphaFoldDB" id="A0A922CLD0"/>